<dbReference type="SUPFAM" id="SSF55874">
    <property type="entry name" value="ATPase domain of HSP90 chaperone/DNA topoisomerase II/histidine kinase"/>
    <property type="match status" value="2"/>
</dbReference>
<dbReference type="EMBL" id="DXGH01000052">
    <property type="protein sequence ID" value="HIW81824.1"/>
    <property type="molecule type" value="Genomic_DNA"/>
</dbReference>
<proteinExistence type="predicted"/>
<comment type="caution">
    <text evidence="5">The sequence shown here is derived from an EMBL/GenBank/DDBJ whole genome shotgun (WGS) entry which is preliminary data.</text>
</comment>
<accession>A0A9D1UBJ9</accession>
<sequence>MLQMPFKPRAQILLQLGEQLIKNENIAILELVKNAYDADAKKAVVYMHSVDDKDIGYIEIYDDGCGMSIDIIRDIWMEPGNSHKKEVVERKERSELGRLPIGEKGIGRFGVHKLGKVIELVSRMEGKQEVALNIDWRIFENAEYLSDIKIDIHERAPEVFKDGKTGTYIRIRKLSTDWTRGMLRNLHRALTALNSPFDSNQSFEAVLKTDKPEWLDGLISFKDIKEYALFECEMKLEKKVISRFEYNFRPYDVMQGIHKRKVLFDSPVEMRKRVKRNGKNDFEEIDLSKYEIGDITIKIYAFDRDSNILNNYISDKAAFKNYLNENGGISVFRDGMRILDYGEPDNDWLGLDLKRVNAPTKTLSNNIILGAVYLDRDRSGALKEKANREGFIEDEAYYCFKDAVEFALGQFTAQRNIDKEAMRISLSGGAKEPVKEEISEIRKTISNAQMDKALKAQLENSLMKVENELEFLKQRYIKTANAGMSYGIVIHEIEKIINELKIAVKEEGTSRKIKTLAVHLSRVVDSYAELLRNKSKTVNSLIDIIKQALFSVEYRLDAHKIEVVDDYSGFKGSAEVKCASNMIVGAIINIIDNSIYWTTYAKKPERKILFKITEEIEGFIGIVIADNGIGFKISGEDAIKPFVTTKTDGLGLGLNIVSEIMAAQNGTIIFPEKGDVDLPQEFQSGATVMLAFAKE</sequence>
<dbReference type="Pfam" id="PF13589">
    <property type="entry name" value="HATPase_c_3"/>
    <property type="match status" value="1"/>
</dbReference>
<feature type="domain" description="Histidine kinase" evidence="4">
    <location>
        <begin position="488"/>
        <end position="695"/>
    </location>
</feature>
<gene>
    <name evidence="5" type="ORF">H9742_09970</name>
</gene>
<evidence type="ECO:0000313" key="5">
    <source>
        <dbReference type="EMBL" id="HIW81824.1"/>
    </source>
</evidence>
<reference evidence="5" key="1">
    <citation type="journal article" date="2021" name="PeerJ">
        <title>Extensive microbial diversity within the chicken gut microbiome revealed by metagenomics and culture.</title>
        <authorList>
            <person name="Gilroy R."/>
            <person name="Ravi A."/>
            <person name="Getino M."/>
            <person name="Pursley I."/>
            <person name="Horton D.L."/>
            <person name="Alikhan N.F."/>
            <person name="Baker D."/>
            <person name="Gharbi K."/>
            <person name="Hall N."/>
            <person name="Watson M."/>
            <person name="Adriaenssens E.M."/>
            <person name="Foster-Nyarko E."/>
            <person name="Jarju S."/>
            <person name="Secka A."/>
            <person name="Antonio M."/>
            <person name="Oren A."/>
            <person name="Chaudhuri R.R."/>
            <person name="La Ragione R."/>
            <person name="Hildebrand F."/>
            <person name="Pallen M.J."/>
        </authorList>
    </citation>
    <scope>NUCLEOTIDE SEQUENCE</scope>
    <source>
        <strain evidence="5">CHK195-6426</strain>
    </source>
</reference>
<name>A0A9D1UBJ9_9FIRM</name>
<keyword evidence="1" id="KW-0808">Transferase</keyword>
<dbReference type="GO" id="GO:0016301">
    <property type="term" value="F:kinase activity"/>
    <property type="evidence" value="ECO:0007669"/>
    <property type="project" value="UniProtKB-KW"/>
</dbReference>
<keyword evidence="3" id="KW-0175">Coiled coil</keyword>
<evidence type="ECO:0000256" key="2">
    <source>
        <dbReference type="ARBA" id="ARBA00023012"/>
    </source>
</evidence>
<dbReference type="InterPro" id="IPR003594">
    <property type="entry name" value="HATPase_dom"/>
</dbReference>
<keyword evidence="1" id="KW-0418">Kinase</keyword>
<keyword evidence="2" id="KW-0902">Two-component regulatory system</keyword>
<organism evidence="5 6">
    <name type="scientific">Candidatus Acetatifactor stercoripullorum</name>
    <dbReference type="NCBI Taxonomy" id="2838414"/>
    <lineage>
        <taxon>Bacteria</taxon>
        <taxon>Bacillati</taxon>
        <taxon>Bacillota</taxon>
        <taxon>Clostridia</taxon>
        <taxon>Lachnospirales</taxon>
        <taxon>Lachnospiraceae</taxon>
        <taxon>Acetatifactor</taxon>
    </lineage>
</organism>
<dbReference type="Gene3D" id="3.30.565.10">
    <property type="entry name" value="Histidine kinase-like ATPase, C-terminal domain"/>
    <property type="match status" value="2"/>
</dbReference>
<dbReference type="AlphaFoldDB" id="A0A9D1UBJ9"/>
<evidence type="ECO:0000256" key="1">
    <source>
        <dbReference type="ARBA" id="ARBA00022777"/>
    </source>
</evidence>
<evidence type="ECO:0000256" key="3">
    <source>
        <dbReference type="SAM" id="Coils"/>
    </source>
</evidence>
<dbReference type="InterPro" id="IPR036890">
    <property type="entry name" value="HATPase_C_sf"/>
</dbReference>
<feature type="coiled-coil region" evidence="3">
    <location>
        <begin position="448"/>
        <end position="482"/>
    </location>
</feature>
<keyword evidence="5" id="KW-0067">ATP-binding</keyword>
<dbReference type="InterPro" id="IPR005467">
    <property type="entry name" value="His_kinase_dom"/>
</dbReference>
<dbReference type="PROSITE" id="PS50109">
    <property type="entry name" value="HIS_KIN"/>
    <property type="match status" value="1"/>
</dbReference>
<reference evidence="5" key="2">
    <citation type="submission" date="2021-04" db="EMBL/GenBank/DDBJ databases">
        <authorList>
            <person name="Gilroy R."/>
        </authorList>
    </citation>
    <scope>NUCLEOTIDE SEQUENCE</scope>
    <source>
        <strain evidence="5">CHK195-6426</strain>
    </source>
</reference>
<dbReference type="Proteomes" id="UP000824265">
    <property type="component" value="Unassembled WGS sequence"/>
</dbReference>
<protein>
    <submittedName>
        <fullName evidence="5">ATP-binding protein</fullName>
    </submittedName>
</protein>
<evidence type="ECO:0000259" key="4">
    <source>
        <dbReference type="PROSITE" id="PS50109"/>
    </source>
</evidence>
<evidence type="ECO:0000313" key="6">
    <source>
        <dbReference type="Proteomes" id="UP000824265"/>
    </source>
</evidence>
<dbReference type="SMART" id="SM00387">
    <property type="entry name" value="HATPase_c"/>
    <property type="match status" value="1"/>
</dbReference>
<dbReference type="GO" id="GO:0000160">
    <property type="term" value="P:phosphorelay signal transduction system"/>
    <property type="evidence" value="ECO:0007669"/>
    <property type="project" value="UniProtKB-KW"/>
</dbReference>
<keyword evidence="5" id="KW-0547">Nucleotide-binding</keyword>
<dbReference type="GO" id="GO:0005524">
    <property type="term" value="F:ATP binding"/>
    <property type="evidence" value="ECO:0007669"/>
    <property type="project" value="UniProtKB-KW"/>
</dbReference>
<dbReference type="Pfam" id="PF02518">
    <property type="entry name" value="HATPase_c"/>
    <property type="match status" value="1"/>
</dbReference>